<keyword evidence="3" id="KW-1003">Cell membrane</keyword>
<sequence length="329" mass="36797">MLLEEKRREFLLMSQSLLQMNTIFISIVIEALPFIVIGVFISAFIQMFITDEMIAKVMPKNRFLSIAVGTGMGALFPACECGIVPITERLVKKRVPLYAAIAFMLTGPIINPIVIFSTFVAFGDSWKMALLRCGLAIFVGVFVAIVISYVFDEGQLKNYIEKKLKHHHDHEGHHHHGHDHHHHDHDHDHDHGSHVKITFAMKMKDMVDHALDEFFSVGKFLVFGGLLSAAMQTYFKTSNLLQLGHNHITAILIMMLLAFILSICSEADAFIASSFSSMFGTGPILAFLVFGAMVDIKNLLMMLNAFKKKFVFSLIGLIAVFVFVGALLI</sequence>
<feature type="compositionally biased region" description="Basic residues" evidence="7">
    <location>
        <begin position="169"/>
        <end position="184"/>
    </location>
</feature>
<accession>A0A0A6VAH5</accession>
<evidence type="ECO:0000256" key="3">
    <source>
        <dbReference type="ARBA" id="ARBA00022475"/>
    </source>
</evidence>
<dbReference type="Proteomes" id="UP000030588">
    <property type="component" value="Unassembled WGS sequence"/>
</dbReference>
<dbReference type="Pfam" id="PF03773">
    <property type="entry name" value="ArsP_1"/>
    <property type="match status" value="1"/>
</dbReference>
<comment type="similarity">
    <text evidence="2">Belongs to the UPF0718 family.</text>
</comment>
<evidence type="ECO:0000256" key="7">
    <source>
        <dbReference type="SAM" id="MobiDB-lite"/>
    </source>
</evidence>
<feature type="transmembrane region" description="Helical" evidence="8">
    <location>
        <begin position="98"/>
        <end position="122"/>
    </location>
</feature>
<keyword evidence="6 8" id="KW-0472">Membrane</keyword>
<dbReference type="STRING" id="363870.NG54_14650"/>
<feature type="transmembrane region" description="Helical" evidence="8">
    <location>
        <begin position="247"/>
        <end position="263"/>
    </location>
</feature>
<evidence type="ECO:0000313" key="10">
    <source>
        <dbReference type="Proteomes" id="UP000030588"/>
    </source>
</evidence>
<feature type="transmembrane region" description="Helical" evidence="8">
    <location>
        <begin position="129"/>
        <end position="151"/>
    </location>
</feature>
<dbReference type="AlphaFoldDB" id="A0A0A6VAH5"/>
<name>A0A0A6VAH5_9BACI</name>
<evidence type="ECO:0000256" key="4">
    <source>
        <dbReference type="ARBA" id="ARBA00022692"/>
    </source>
</evidence>
<comment type="subcellular location">
    <subcellularLocation>
        <location evidence="1">Cell membrane</location>
        <topology evidence="1">Multi-pass membrane protein</topology>
    </subcellularLocation>
</comment>
<evidence type="ECO:0000256" key="1">
    <source>
        <dbReference type="ARBA" id="ARBA00004651"/>
    </source>
</evidence>
<protein>
    <submittedName>
        <fullName evidence="9">Membrane protein</fullName>
    </submittedName>
</protein>
<dbReference type="GO" id="GO:0005886">
    <property type="term" value="C:plasma membrane"/>
    <property type="evidence" value="ECO:0007669"/>
    <property type="project" value="UniProtKB-SubCell"/>
</dbReference>
<keyword evidence="5 8" id="KW-1133">Transmembrane helix</keyword>
<feature type="transmembrane region" description="Helical" evidence="8">
    <location>
        <begin position="269"/>
        <end position="290"/>
    </location>
</feature>
<dbReference type="InterPro" id="IPR005524">
    <property type="entry name" value="DUF318"/>
</dbReference>
<evidence type="ECO:0000256" key="5">
    <source>
        <dbReference type="ARBA" id="ARBA00022989"/>
    </source>
</evidence>
<proteinExistence type="inferred from homology"/>
<dbReference type="PANTHER" id="PTHR34184:SF4">
    <property type="entry name" value="UPF0718 PROTEIN YCGR"/>
    <property type="match status" value="1"/>
</dbReference>
<evidence type="ECO:0000313" key="9">
    <source>
        <dbReference type="EMBL" id="KHD84581.1"/>
    </source>
</evidence>
<comment type="caution">
    <text evidence="9">The sequence shown here is derived from an EMBL/GenBank/DDBJ whole genome shotgun (WGS) entry which is preliminary data.</text>
</comment>
<evidence type="ECO:0000256" key="2">
    <source>
        <dbReference type="ARBA" id="ARBA00006386"/>
    </source>
</evidence>
<evidence type="ECO:0000256" key="6">
    <source>
        <dbReference type="ARBA" id="ARBA00023136"/>
    </source>
</evidence>
<reference evidence="9 10" key="1">
    <citation type="submission" date="2014-10" db="EMBL/GenBank/DDBJ databases">
        <title>Draft genome of phytase producing Bacillus ginsengihumi strain M2.11.</title>
        <authorList>
            <person name="Toymentseva A."/>
            <person name="Boulygina E.A."/>
            <person name="Kazakov S.V."/>
            <person name="Kayumov I."/>
            <person name="Suleimanova A.D."/>
            <person name="Mardanova A.M."/>
            <person name="Maria S.N."/>
            <person name="Sergey M.Y."/>
            <person name="Sharipova M.R."/>
        </authorList>
    </citation>
    <scope>NUCLEOTIDE SEQUENCE [LARGE SCALE GENOMIC DNA]</scope>
    <source>
        <strain evidence="9 10">M2.11</strain>
    </source>
</reference>
<dbReference type="EMBL" id="JRUN01000051">
    <property type="protein sequence ID" value="KHD84581.1"/>
    <property type="molecule type" value="Genomic_DNA"/>
</dbReference>
<keyword evidence="4 8" id="KW-0812">Transmembrane</keyword>
<feature type="transmembrane region" description="Helical" evidence="8">
    <location>
        <begin position="20"/>
        <end position="45"/>
    </location>
</feature>
<organism evidence="9 10">
    <name type="scientific">Heyndrickxia ginsengihumi</name>
    <dbReference type="NCBI Taxonomy" id="363870"/>
    <lineage>
        <taxon>Bacteria</taxon>
        <taxon>Bacillati</taxon>
        <taxon>Bacillota</taxon>
        <taxon>Bacilli</taxon>
        <taxon>Bacillales</taxon>
        <taxon>Bacillaceae</taxon>
        <taxon>Heyndrickxia</taxon>
    </lineage>
</organism>
<dbReference type="PANTHER" id="PTHR34184">
    <property type="entry name" value="UPF0718 PROTEIN YCGR"/>
    <property type="match status" value="1"/>
</dbReference>
<gene>
    <name evidence="9" type="ORF">NG54_14650</name>
</gene>
<feature type="transmembrane region" description="Helical" evidence="8">
    <location>
        <begin position="66"/>
        <end position="86"/>
    </location>
</feature>
<feature type="transmembrane region" description="Helical" evidence="8">
    <location>
        <begin position="310"/>
        <end position="328"/>
    </location>
</feature>
<feature type="transmembrane region" description="Helical" evidence="8">
    <location>
        <begin position="214"/>
        <end position="235"/>
    </location>
</feature>
<evidence type="ECO:0000256" key="8">
    <source>
        <dbReference type="SAM" id="Phobius"/>
    </source>
</evidence>
<feature type="region of interest" description="Disordered" evidence="7">
    <location>
        <begin position="169"/>
        <end position="191"/>
    </location>
</feature>
<dbReference type="InterPro" id="IPR052923">
    <property type="entry name" value="UPF0718"/>
</dbReference>